<dbReference type="RefSeq" id="WP_092050045.1">
    <property type="nucleotide sequence ID" value="NZ_FOQD01000007.1"/>
</dbReference>
<dbReference type="InterPro" id="IPR036969">
    <property type="entry name" value="Citrate_synthase_sf"/>
</dbReference>
<proteinExistence type="inferred from homology"/>
<reference evidence="9" key="1">
    <citation type="submission" date="2016-10" db="EMBL/GenBank/DDBJ databases">
        <authorList>
            <person name="Varghese N."/>
            <person name="Submissions S."/>
        </authorList>
    </citation>
    <scope>NUCLEOTIDE SEQUENCE [LARGE SCALE GENOMIC DNA]</scope>
    <source>
        <strain evidence="9">DSM 26348</strain>
    </source>
</reference>
<dbReference type="STRING" id="1576369.SAMN05421753_107175"/>
<dbReference type="Gene3D" id="1.10.580.10">
    <property type="entry name" value="Citrate Synthase, domain 1"/>
    <property type="match status" value="1"/>
</dbReference>
<dbReference type="PROSITE" id="PS00480">
    <property type="entry name" value="CITRATE_SYNTHASE"/>
    <property type="match status" value="1"/>
</dbReference>
<feature type="active site" evidence="6">
    <location>
        <position position="308"/>
    </location>
</feature>
<dbReference type="InterPro" id="IPR002020">
    <property type="entry name" value="Citrate_synthase"/>
</dbReference>
<evidence type="ECO:0000256" key="4">
    <source>
        <dbReference type="ARBA" id="ARBA00049288"/>
    </source>
</evidence>
<dbReference type="Pfam" id="PF00285">
    <property type="entry name" value="Citrate_synt"/>
    <property type="match status" value="1"/>
</dbReference>
<dbReference type="InterPro" id="IPR019810">
    <property type="entry name" value="Citrate_synthase_AS"/>
</dbReference>
<sequence>MAQDLYHPGLKGVIAGETEICRIDGGLQYRGYCLHDLAEEASFLEVAHLLLFEELPDEEQFADFLSVITEEQQLPPAIAQLYEQIPVHNSSLEVLRTGIGLLNLHDPQPFENLLQSGHSQTIRLLARVPLLIAAWHRIRQGLPLLEPRADLSYIANIYYVITGQVPCSLYERALEVAFITAAEHEFNPSSYVARIVGSVRGNQYSPVLAALDTFIGSAHGGGDERPLDILAAVGQPDHAEEWVSEQPADRPLPGFGHPVYRDYDPRAAIIEVECERLARACGRTDLEQLADAVERAVWQQRRLPPNIDWSLARLFTYLELDRDLFRPLFAASRLLGWSAHAVEQCESAEPIRPRARYRGAEDCEFESMRRRSD</sequence>
<dbReference type="PIRSF" id="PIRSF001369">
    <property type="entry name" value="Citrate_synth"/>
    <property type="match status" value="1"/>
</dbReference>
<protein>
    <recommendedName>
        <fullName evidence="5">Citrate synthase</fullName>
    </recommendedName>
</protein>
<gene>
    <name evidence="8" type="ORF">SAMN05421753_107175</name>
</gene>
<accession>A0A1I3GYA2</accession>
<dbReference type="PANTHER" id="PTHR11739">
    <property type="entry name" value="CITRATE SYNTHASE"/>
    <property type="match status" value="1"/>
</dbReference>
<dbReference type="Proteomes" id="UP000199518">
    <property type="component" value="Unassembled WGS sequence"/>
</dbReference>
<comment type="pathway">
    <text evidence="1">Carbohydrate metabolism; tricarboxylic acid cycle; isocitrate from oxaloacetate: step 1/2.</text>
</comment>
<evidence type="ECO:0000256" key="6">
    <source>
        <dbReference type="PIRSR" id="PIRSR001369-1"/>
    </source>
</evidence>
<dbReference type="InterPro" id="IPR016143">
    <property type="entry name" value="Citrate_synth-like_sm_a-sub"/>
</dbReference>
<dbReference type="OrthoDB" id="9800864at2"/>
<dbReference type="GO" id="GO:0005975">
    <property type="term" value="P:carbohydrate metabolic process"/>
    <property type="evidence" value="ECO:0007669"/>
    <property type="project" value="TreeGrafter"/>
</dbReference>
<dbReference type="PRINTS" id="PR00143">
    <property type="entry name" value="CITRTSNTHASE"/>
</dbReference>
<evidence type="ECO:0000313" key="8">
    <source>
        <dbReference type="EMBL" id="SFI28361.1"/>
    </source>
</evidence>
<evidence type="ECO:0000256" key="5">
    <source>
        <dbReference type="PIRNR" id="PIRNR001369"/>
    </source>
</evidence>
<name>A0A1I3GYA2_9PLAN</name>
<dbReference type="SUPFAM" id="SSF48256">
    <property type="entry name" value="Citrate synthase"/>
    <property type="match status" value="1"/>
</dbReference>
<dbReference type="Gene3D" id="1.10.230.10">
    <property type="entry name" value="Cytochrome P450-Terp, domain 2"/>
    <property type="match status" value="1"/>
</dbReference>
<feature type="active site" evidence="6">
    <location>
        <position position="257"/>
    </location>
</feature>
<evidence type="ECO:0000256" key="7">
    <source>
        <dbReference type="RuleBase" id="RU003406"/>
    </source>
</evidence>
<comment type="catalytic activity">
    <reaction evidence="4">
        <text>oxaloacetate + acetyl-CoA + H2O = citrate + CoA + H(+)</text>
        <dbReference type="Rhea" id="RHEA:16845"/>
        <dbReference type="ChEBI" id="CHEBI:15377"/>
        <dbReference type="ChEBI" id="CHEBI:15378"/>
        <dbReference type="ChEBI" id="CHEBI:16452"/>
        <dbReference type="ChEBI" id="CHEBI:16947"/>
        <dbReference type="ChEBI" id="CHEBI:57287"/>
        <dbReference type="ChEBI" id="CHEBI:57288"/>
        <dbReference type="EC" id="2.3.3.16"/>
    </reaction>
</comment>
<keyword evidence="9" id="KW-1185">Reference proteome</keyword>
<dbReference type="InterPro" id="IPR016142">
    <property type="entry name" value="Citrate_synth-like_lrg_a-sub"/>
</dbReference>
<keyword evidence="3 5" id="KW-0808">Transferase</keyword>
<dbReference type="InterPro" id="IPR024176">
    <property type="entry name" value="Citrate_synthase_bac-typ"/>
</dbReference>
<comment type="similarity">
    <text evidence="2 5 7">Belongs to the citrate synthase family.</text>
</comment>
<dbReference type="PANTHER" id="PTHR11739:SF4">
    <property type="entry name" value="CITRATE SYNTHASE, PEROXISOMAL"/>
    <property type="match status" value="1"/>
</dbReference>
<dbReference type="AlphaFoldDB" id="A0A1I3GYA2"/>
<organism evidence="8 9">
    <name type="scientific">Planctomicrobium piriforme</name>
    <dbReference type="NCBI Taxonomy" id="1576369"/>
    <lineage>
        <taxon>Bacteria</taxon>
        <taxon>Pseudomonadati</taxon>
        <taxon>Planctomycetota</taxon>
        <taxon>Planctomycetia</taxon>
        <taxon>Planctomycetales</taxon>
        <taxon>Planctomycetaceae</taxon>
        <taxon>Planctomicrobium</taxon>
    </lineage>
</organism>
<evidence type="ECO:0000313" key="9">
    <source>
        <dbReference type="Proteomes" id="UP000199518"/>
    </source>
</evidence>
<evidence type="ECO:0000256" key="3">
    <source>
        <dbReference type="ARBA" id="ARBA00022679"/>
    </source>
</evidence>
<evidence type="ECO:0000256" key="2">
    <source>
        <dbReference type="ARBA" id="ARBA00010566"/>
    </source>
</evidence>
<dbReference type="UniPathway" id="UPA00223"/>
<evidence type="ECO:0000256" key="1">
    <source>
        <dbReference type="ARBA" id="ARBA00004751"/>
    </source>
</evidence>
<dbReference type="EMBL" id="FOQD01000007">
    <property type="protein sequence ID" value="SFI28361.1"/>
    <property type="molecule type" value="Genomic_DNA"/>
</dbReference>
<dbReference type="GO" id="GO:0006099">
    <property type="term" value="P:tricarboxylic acid cycle"/>
    <property type="evidence" value="ECO:0007669"/>
    <property type="project" value="UniProtKB-UniPathway"/>
</dbReference>
<dbReference type="GO" id="GO:0036440">
    <property type="term" value="F:citrate synthase activity"/>
    <property type="evidence" value="ECO:0007669"/>
    <property type="project" value="UniProtKB-EC"/>
</dbReference>